<dbReference type="EMBL" id="CXOI01000004">
    <property type="protein sequence ID" value="CTP82391.1"/>
    <property type="molecule type" value="Genomic_DNA"/>
</dbReference>
<name>A0A0K2ZBR7_9XANT</name>
<gene>
    <name evidence="1" type="ORF">XTALMG727_0222</name>
</gene>
<evidence type="ECO:0000313" key="1">
    <source>
        <dbReference type="EMBL" id="CTP82391.1"/>
    </source>
</evidence>
<accession>A0A0K2ZBR7</accession>
<organism evidence="1 2">
    <name type="scientific">Xanthomonas graminis pv. arrhenatheri LMG 727</name>
    <dbReference type="NCBI Taxonomy" id="1195923"/>
    <lineage>
        <taxon>Bacteria</taxon>
        <taxon>Pseudomonadati</taxon>
        <taxon>Pseudomonadota</taxon>
        <taxon>Gammaproteobacteria</taxon>
        <taxon>Lysobacterales</taxon>
        <taxon>Lysobacteraceae</taxon>
        <taxon>Xanthomonas</taxon>
        <taxon>Xanthomonas translucens group</taxon>
        <taxon>Xanthomonas graminis</taxon>
    </lineage>
</organism>
<sequence length="31" mass="3652">MDVLLPVCDACFYSFVRYSFGFFDGQPRKSR</sequence>
<protein>
    <submittedName>
        <fullName evidence="1">Uncharacterized protein</fullName>
    </submittedName>
</protein>
<reference evidence="2" key="1">
    <citation type="submission" date="2015-07" db="EMBL/GenBank/DDBJ databases">
        <authorList>
            <person name="Wibberg D."/>
        </authorList>
    </citation>
    <scope>NUCLEOTIDE SEQUENCE [LARGE SCALE GENOMIC DNA]</scope>
</reference>
<dbReference type="AlphaFoldDB" id="A0A0K2ZBR7"/>
<proteinExistence type="predicted"/>
<keyword evidence="2" id="KW-1185">Reference proteome</keyword>
<evidence type="ECO:0000313" key="2">
    <source>
        <dbReference type="Proteomes" id="UP000046187"/>
    </source>
</evidence>
<dbReference type="Proteomes" id="UP000046187">
    <property type="component" value="Unassembled WGS sequence"/>
</dbReference>